<dbReference type="OrthoDB" id="273917at2759"/>
<dbReference type="SUPFAM" id="SSF52047">
    <property type="entry name" value="RNI-like"/>
    <property type="match status" value="1"/>
</dbReference>
<gene>
    <name evidence="6" type="ORF">FCC1311_085552</name>
</gene>
<dbReference type="EMBL" id="BEYU01000121">
    <property type="protein sequence ID" value="GBG32330.1"/>
    <property type="molecule type" value="Genomic_DNA"/>
</dbReference>
<feature type="compositionally biased region" description="Polar residues" evidence="3">
    <location>
        <begin position="356"/>
        <end position="368"/>
    </location>
</feature>
<evidence type="ECO:0000256" key="1">
    <source>
        <dbReference type="ARBA" id="ARBA00022723"/>
    </source>
</evidence>
<dbReference type="InterPro" id="IPR032675">
    <property type="entry name" value="LRR_dom_sf"/>
</dbReference>
<evidence type="ECO:0000259" key="5">
    <source>
        <dbReference type="Pfam" id="PF22600"/>
    </source>
</evidence>
<keyword evidence="1" id="KW-0479">Metal-binding</keyword>
<evidence type="ECO:0000259" key="4">
    <source>
        <dbReference type="Pfam" id="PF03828"/>
    </source>
</evidence>
<dbReference type="GO" id="GO:0005730">
    <property type="term" value="C:nucleolus"/>
    <property type="evidence" value="ECO:0007669"/>
    <property type="project" value="TreeGrafter"/>
</dbReference>
<proteinExistence type="predicted"/>
<dbReference type="InterPro" id="IPR043519">
    <property type="entry name" value="NT_sf"/>
</dbReference>
<evidence type="ECO:0000313" key="6">
    <source>
        <dbReference type="EMBL" id="GBG32330.1"/>
    </source>
</evidence>
<sequence>MDPETFAVVVQRPIEDGVEALRLGRLVDSQEWLGDDLVRSKLCALLRIYNQDLEELDLTSNMISDAGADALAQTLTAPTAITHLSLAFNLIRDPGVISIARMLSVNTCLRVISLEDNRIGTQGATALAVALERNSTLQELVLSANCIDDAGLEALAPGIARNRTLRHLDLSVNRIADKGVAALAAALASNRTLVSLELQCNRVGTPGATALAQVLAQNPALATLNIEANAICDPGAKALADALVLNTNLAHLNVRWNHLTHAHDDLILSVARETATPKRTRGADGLSELEEEKSDDSDAESLPDRATMKQPVFQKTLDYEEFEPEAATSDIGSRIRGVLSGRKRKSTVGVDVDLTSPKNQTTDASAPASSDKPDGSFLSVAKFDLKAVEPEKKQNDHAQDGARSGSASEQIKKRRLGPAWTAVQLSPNDPDARRGWRPGPPLLQLHNEILQFVKLIGATKPENTARANDLESIRALTNELFPKSTVEVFGSYANDLCIPNSDVDMVLFGAPASAIFTLSRELSKRDMVEKIETISSARVPIIKMHLKGSPFEIDICFDKESGISTGQMVRKLVQEMPALRPLVLTIKYFLAQRDINETYRGGIGSHLCLCMIVSMLQQFRRRMLLSKDQQNDRVEDLEDLGALLLEFLDLYGRRFNYGKVAISLRHGGSYKTKASMAARQPRPGILSLENPEDPSQDLGSSSYNMYKVRKAFAHAHRMLTKKLSDFADGRTDTVLDGIIIPTNQLADRLSRLV</sequence>
<keyword evidence="2" id="KW-0460">Magnesium</keyword>
<dbReference type="GO" id="GO:0003729">
    <property type="term" value="F:mRNA binding"/>
    <property type="evidence" value="ECO:0007669"/>
    <property type="project" value="TreeGrafter"/>
</dbReference>
<dbReference type="InterPro" id="IPR045862">
    <property type="entry name" value="Trf4-like"/>
</dbReference>
<evidence type="ECO:0000313" key="7">
    <source>
        <dbReference type="Proteomes" id="UP000241890"/>
    </source>
</evidence>
<dbReference type="GO" id="GO:0043634">
    <property type="term" value="P:polyadenylation-dependent ncRNA catabolic process"/>
    <property type="evidence" value="ECO:0007669"/>
    <property type="project" value="TreeGrafter"/>
</dbReference>
<feature type="region of interest" description="Disordered" evidence="3">
    <location>
        <begin position="346"/>
        <end position="376"/>
    </location>
</feature>
<dbReference type="GO" id="GO:0031123">
    <property type="term" value="P:RNA 3'-end processing"/>
    <property type="evidence" value="ECO:0007669"/>
    <property type="project" value="TreeGrafter"/>
</dbReference>
<dbReference type="InterPro" id="IPR001611">
    <property type="entry name" value="Leu-rich_rpt"/>
</dbReference>
<keyword evidence="7" id="KW-1185">Reference proteome</keyword>
<dbReference type="InParanoid" id="A0A2R5GN68"/>
<dbReference type="Gene3D" id="3.80.10.10">
    <property type="entry name" value="Ribonuclease Inhibitor"/>
    <property type="match status" value="3"/>
</dbReference>
<accession>A0A2R5GN68</accession>
<dbReference type="AlphaFoldDB" id="A0A2R5GN68"/>
<dbReference type="InterPro" id="IPR054708">
    <property type="entry name" value="MTPAP-like_central"/>
</dbReference>
<comment type="caution">
    <text evidence="6">The sequence shown here is derived from an EMBL/GenBank/DDBJ whole genome shotgun (WGS) entry which is preliminary data.</text>
</comment>
<dbReference type="Pfam" id="PF03828">
    <property type="entry name" value="PAP_assoc"/>
    <property type="match status" value="1"/>
</dbReference>
<dbReference type="SUPFAM" id="SSF81631">
    <property type="entry name" value="PAP/OAS1 substrate-binding domain"/>
    <property type="match status" value="1"/>
</dbReference>
<dbReference type="Proteomes" id="UP000241890">
    <property type="component" value="Unassembled WGS sequence"/>
</dbReference>
<evidence type="ECO:0000256" key="2">
    <source>
        <dbReference type="ARBA" id="ARBA00022842"/>
    </source>
</evidence>
<dbReference type="Gene3D" id="1.10.1410.10">
    <property type="match status" value="1"/>
</dbReference>
<dbReference type="GO" id="GO:0046872">
    <property type="term" value="F:metal ion binding"/>
    <property type="evidence" value="ECO:0007669"/>
    <property type="project" value="UniProtKB-KW"/>
</dbReference>
<feature type="domain" description="Poly(A) RNA polymerase mitochondrial-like central palm" evidence="5">
    <location>
        <begin position="445"/>
        <end position="570"/>
    </location>
</feature>
<evidence type="ECO:0000256" key="3">
    <source>
        <dbReference type="SAM" id="MobiDB-lite"/>
    </source>
</evidence>
<dbReference type="PANTHER" id="PTHR23092:SF15">
    <property type="entry name" value="INACTIVE NON-CANONICAL POLY(A) RNA POLYMERASE PROTEIN TRF4-2-RELATED"/>
    <property type="match status" value="1"/>
</dbReference>
<dbReference type="InterPro" id="IPR002058">
    <property type="entry name" value="PAP_assoc"/>
</dbReference>
<reference evidence="6 7" key="1">
    <citation type="submission" date="2017-12" db="EMBL/GenBank/DDBJ databases">
        <title>Sequencing, de novo assembly and annotation of complete genome of a new Thraustochytrid species, strain FCC1311.</title>
        <authorList>
            <person name="Sedici K."/>
            <person name="Godart F."/>
            <person name="Aiese Cigliano R."/>
            <person name="Sanseverino W."/>
            <person name="Barakat M."/>
            <person name="Ortet P."/>
            <person name="Marechal E."/>
            <person name="Cagnac O."/>
            <person name="Amato A."/>
        </authorList>
    </citation>
    <scope>NUCLEOTIDE SEQUENCE [LARGE SCALE GENOMIC DNA]</scope>
</reference>
<protein>
    <submittedName>
        <fullName evidence="6">PolyA RNA polymerase protein 1</fullName>
    </submittedName>
</protein>
<dbReference type="SUPFAM" id="SSF81301">
    <property type="entry name" value="Nucleotidyltransferase"/>
    <property type="match status" value="1"/>
</dbReference>
<dbReference type="Pfam" id="PF22600">
    <property type="entry name" value="MTPAP-like_central"/>
    <property type="match status" value="1"/>
</dbReference>
<dbReference type="PANTHER" id="PTHR23092">
    <property type="entry name" value="POLY(A) RNA POLYMERASE"/>
    <property type="match status" value="1"/>
</dbReference>
<feature type="compositionally biased region" description="Basic and acidic residues" evidence="3">
    <location>
        <begin position="390"/>
        <end position="400"/>
    </location>
</feature>
<feature type="region of interest" description="Disordered" evidence="3">
    <location>
        <begin position="277"/>
        <end position="312"/>
    </location>
</feature>
<feature type="compositionally biased region" description="Acidic residues" evidence="3">
    <location>
        <begin position="287"/>
        <end position="301"/>
    </location>
</feature>
<dbReference type="Gene3D" id="3.30.460.10">
    <property type="entry name" value="Beta Polymerase, domain 2"/>
    <property type="match status" value="1"/>
</dbReference>
<name>A0A2R5GN68_9STRA</name>
<dbReference type="CDD" id="cd05402">
    <property type="entry name" value="NT_PAP_TUTase"/>
    <property type="match status" value="1"/>
</dbReference>
<feature type="region of interest" description="Disordered" evidence="3">
    <location>
        <begin position="390"/>
        <end position="434"/>
    </location>
</feature>
<dbReference type="GO" id="GO:0031499">
    <property type="term" value="C:TRAMP complex"/>
    <property type="evidence" value="ECO:0007669"/>
    <property type="project" value="TreeGrafter"/>
</dbReference>
<dbReference type="Pfam" id="PF13516">
    <property type="entry name" value="LRR_6"/>
    <property type="match status" value="6"/>
</dbReference>
<dbReference type="SMART" id="SM00368">
    <property type="entry name" value="LRR_RI"/>
    <property type="match status" value="7"/>
</dbReference>
<feature type="domain" description="PAP-associated" evidence="4">
    <location>
        <begin position="640"/>
        <end position="695"/>
    </location>
</feature>
<organism evidence="6 7">
    <name type="scientific">Hondaea fermentalgiana</name>
    <dbReference type="NCBI Taxonomy" id="2315210"/>
    <lineage>
        <taxon>Eukaryota</taxon>
        <taxon>Sar</taxon>
        <taxon>Stramenopiles</taxon>
        <taxon>Bigyra</taxon>
        <taxon>Labyrinthulomycetes</taxon>
        <taxon>Thraustochytrida</taxon>
        <taxon>Thraustochytriidae</taxon>
        <taxon>Hondaea</taxon>
    </lineage>
</organism>
<dbReference type="GO" id="GO:1990817">
    <property type="term" value="F:poly(A) RNA polymerase activity"/>
    <property type="evidence" value="ECO:0007669"/>
    <property type="project" value="InterPro"/>
</dbReference>